<evidence type="ECO:0000313" key="1">
    <source>
        <dbReference type="EMBL" id="MBA6058972.1"/>
    </source>
</evidence>
<accession>A0A7W2PSC5</accession>
<sequence>MSKTAQRKRQAYEEGLRDGRNCNGFKYLRHPFMEEYRKGWLEGTSYLQPKTVLQRFREVFA</sequence>
<protein>
    <submittedName>
        <fullName evidence="1">Uncharacterized protein</fullName>
    </submittedName>
</protein>
<name>A0A7W2PSC5_9PSED</name>
<evidence type="ECO:0000313" key="2">
    <source>
        <dbReference type="Proteomes" id="UP000556620"/>
    </source>
</evidence>
<gene>
    <name evidence="1" type="ORF">H4C44_07290</name>
</gene>
<organism evidence="1 2">
    <name type="scientific">Pseudomonas juntendi</name>
    <dbReference type="NCBI Taxonomy" id="2666183"/>
    <lineage>
        <taxon>Bacteria</taxon>
        <taxon>Pseudomonadati</taxon>
        <taxon>Pseudomonadota</taxon>
        <taxon>Gammaproteobacteria</taxon>
        <taxon>Pseudomonadales</taxon>
        <taxon>Pseudomonadaceae</taxon>
        <taxon>Pseudomonas</taxon>
    </lineage>
</organism>
<comment type="caution">
    <text evidence="1">The sequence shown here is derived from an EMBL/GenBank/DDBJ whole genome shotgun (WGS) entry which is preliminary data.</text>
</comment>
<proteinExistence type="predicted"/>
<reference evidence="1 2" key="1">
    <citation type="submission" date="2020-07" db="EMBL/GenBank/DDBJ databases">
        <title>Diversity of carbapenemase encoding genes among Pseudomonas putida group clinical isolates in a tertiary Brazilian hospital.</title>
        <authorList>
            <person name="Alberto-Lei F."/>
            <person name="Nodari C.S."/>
            <person name="Streling A.P."/>
            <person name="Paulino J.T."/>
            <person name="Bessa-Neto F.O."/>
            <person name="Cayo R."/>
            <person name="Gales A.C."/>
        </authorList>
    </citation>
    <scope>NUCLEOTIDE SEQUENCE [LARGE SCALE GENOMIC DNA]</scope>
    <source>
        <strain evidence="1 2">14535</strain>
    </source>
</reference>
<dbReference type="Proteomes" id="UP000556620">
    <property type="component" value="Unassembled WGS sequence"/>
</dbReference>
<dbReference type="RefSeq" id="WP_182365715.1">
    <property type="nucleotide sequence ID" value="NZ_JACGCU010000008.1"/>
</dbReference>
<dbReference type="AlphaFoldDB" id="A0A7W2PSC5"/>
<dbReference type="EMBL" id="JACGCU010000008">
    <property type="protein sequence ID" value="MBA6058972.1"/>
    <property type="molecule type" value="Genomic_DNA"/>
</dbReference>